<name>A0AAU9XS15_9CNID</name>
<evidence type="ECO:0008006" key="9">
    <source>
        <dbReference type="Google" id="ProtNLM"/>
    </source>
</evidence>
<dbReference type="InterPro" id="IPR012314">
    <property type="entry name" value="Pept_M12B_GON-ADAMTSs"/>
</dbReference>
<proteinExistence type="predicted"/>
<dbReference type="CDD" id="cd00198">
    <property type="entry name" value="vWFA"/>
    <property type="match status" value="2"/>
</dbReference>
<dbReference type="SUPFAM" id="SSF100895">
    <property type="entry name" value="Kazal-type serine protease inhibitors"/>
    <property type="match status" value="4"/>
</dbReference>
<feature type="domain" description="GON" evidence="5">
    <location>
        <begin position="220"/>
        <end position="428"/>
    </location>
</feature>
<keyword evidence="3" id="KW-0732">Signal</keyword>
<dbReference type="Pfam" id="PF07648">
    <property type="entry name" value="Kazal_2"/>
    <property type="match status" value="3"/>
</dbReference>
<dbReference type="InterPro" id="IPR052229">
    <property type="entry name" value="Collagen-VI/PIF"/>
</dbReference>
<evidence type="ECO:0000259" key="5">
    <source>
        <dbReference type="PROSITE" id="PS51046"/>
    </source>
</evidence>
<dbReference type="PANTHER" id="PTHR22588">
    <property type="entry name" value="VWFA DOMAIN-CONTAINING PROTEIN"/>
    <property type="match status" value="1"/>
</dbReference>
<feature type="compositionally biased region" description="Basic and acidic residues" evidence="2">
    <location>
        <begin position="1448"/>
        <end position="1460"/>
    </location>
</feature>
<feature type="domain" description="VWFA" evidence="4">
    <location>
        <begin position="1296"/>
        <end position="1470"/>
    </location>
</feature>
<dbReference type="Gene3D" id="3.30.60.30">
    <property type="match status" value="5"/>
</dbReference>
<dbReference type="Gene3D" id="3.40.50.410">
    <property type="entry name" value="von Willebrand factor, type A domain"/>
    <property type="match status" value="10"/>
</dbReference>
<gene>
    <name evidence="7" type="ORF">PMEA_00028286</name>
</gene>
<comment type="caution">
    <text evidence="7">The sequence shown here is derived from an EMBL/GenBank/DDBJ whole genome shotgun (WGS) entry which is preliminary data.</text>
</comment>
<evidence type="ECO:0000256" key="1">
    <source>
        <dbReference type="ARBA" id="ARBA00022723"/>
    </source>
</evidence>
<feature type="domain" description="VWFA" evidence="4">
    <location>
        <begin position="1849"/>
        <end position="2024"/>
    </location>
</feature>
<protein>
    <recommendedName>
        <fullName evidence="9">Agrin</fullName>
    </recommendedName>
</protein>
<feature type="domain" description="Kazal-like" evidence="6">
    <location>
        <begin position="451"/>
        <end position="505"/>
    </location>
</feature>
<feature type="chain" id="PRO_5043953439" description="Agrin" evidence="3">
    <location>
        <begin position="22"/>
        <end position="2688"/>
    </location>
</feature>
<dbReference type="InterPro" id="IPR002350">
    <property type="entry name" value="Kazal_dom"/>
</dbReference>
<keyword evidence="8" id="KW-1185">Reference proteome</keyword>
<feature type="domain" description="Kazal-like" evidence="6">
    <location>
        <begin position="1054"/>
        <end position="1104"/>
    </location>
</feature>
<reference evidence="7 8" key="1">
    <citation type="submission" date="2022-05" db="EMBL/GenBank/DDBJ databases">
        <authorList>
            <consortium name="Genoscope - CEA"/>
            <person name="William W."/>
        </authorList>
    </citation>
    <scope>NUCLEOTIDE SEQUENCE [LARGE SCALE GENOMIC DNA]</scope>
</reference>
<dbReference type="CDD" id="cd01450">
    <property type="entry name" value="vWFA_subfamily_ECM"/>
    <property type="match status" value="4"/>
</dbReference>
<accession>A0AAU9XS15</accession>
<dbReference type="CDD" id="cd00104">
    <property type="entry name" value="KAZAL_FS"/>
    <property type="match status" value="5"/>
</dbReference>
<evidence type="ECO:0000256" key="3">
    <source>
        <dbReference type="SAM" id="SignalP"/>
    </source>
</evidence>
<organism evidence="7 8">
    <name type="scientific">Pocillopora meandrina</name>
    <dbReference type="NCBI Taxonomy" id="46732"/>
    <lineage>
        <taxon>Eukaryota</taxon>
        <taxon>Metazoa</taxon>
        <taxon>Cnidaria</taxon>
        <taxon>Anthozoa</taxon>
        <taxon>Hexacorallia</taxon>
        <taxon>Scleractinia</taxon>
        <taxon>Astrocoeniina</taxon>
        <taxon>Pocilloporidae</taxon>
        <taxon>Pocillopora</taxon>
    </lineage>
</organism>
<sequence>MEWIFLRILAVFCTLRTVCFAANGDFTSRTCQLPKFTGKGYVAFTGEITRLFLEKNNHITARVYVRNVFRRDAHLGSVSDINAIERASSCDHRHKLEDVRLWVAKRHSSGFLTAVASLPVTMNMIDEVLRALPDDSFDNGKLLAFQQGIEPCNESNCRYGGVCEEDSNGRSQCLCRIYCARQYDPVCGTDGKTYNNPCLMRAASCQYQRDITRLRYGKCGATSCLGLKNAGVAATDGEYLIYVRSKCNTPMKVYCHGMNTSTPKEFVTLPAGVQNNYAYIYAKRLPHRPYSARYRCSGKPGPMNYTEAGLTKFRKVRVDLTRMAIIPDDYTFAKSDPFGRRIAYGTAGDCFSMHFGGNCRRGHFKIDLTRTGLRLKSSTEWQALGFPPGIEMHEYKKSKDGTMVSAKCGGWCGRCRPNGEMLLEQTVCKQEENPCQSIVCEFYSICRRSIDGYSHVCECPSNCSKGNSPVCGSDGKTYENECELQRESCTKRKTIKVKTMTACGVKQPVHLMFGIDTATMNEPKYVLKIKEFYKELGNRFRIPEQGIAHGFLKFDLSGTAKMDFVTFYNYVTLPAYINALQSIDKKTTLDEAMRDSVPGLLYRVEYDNRLRYSQFPKAIVLITDGSRVTYPQGLIDMSNALKDAGIKVVVLLVGDEDNGLDNVKSIASGEDFILTVGSLNRLRVMLQPTVDKILKDLDDCRWKRCHFYSKCVKGDVAKCECNLVPSNVNRPVCGSDGQTYKNLVALQLVACQEQRWNKELTTTIHLTHVVCFSDPGCDELDCKYYSYCLVPPSGIATCTCPDPNACGDSKNRVCGTDGLSYDNICQLTAAACERYHEVRVRHGGLCIQQPVDLVFALGGAGSITLDTFQKQKGFIKQFLDTYGTSAPGVHVAIIDYSTGRLLAEFQNFDTDDLKDEVDRLRLTRRGRVQSALVGANNQLFRNSKLIRSYAIKALIILTGEGTNEADATLRNAASPLKNQGVRIVAVAVGKNPVKRKLLVFASGEEYIFDFDENKQLPALVPKVYEVIIKDPCENKVCEHYAQCVSYADGSTQCACDEKCAKIEDPVCGTDGRDYANECVLKATACRESRDVEVADKKPCGACFHAMDIGVVLDSSRSVGWENYETLKRSLAKLIDYFHVSKDGTHFGFLHYNQDAILDFDFANSASQNPQALKEKILEINYDPGRTRTDKAIKMANERLFTEEGGAREGVPKLLIVLTDGKTSDDSAPYSTVLAPLKTKGVQVLAVGVGAGADESELKTIAMGNSENVLKMGSFGQLARSLRTVTKNLCQGIEPLNLVFAINANGQNSKNYFGRMTDTINSIIDSYGQQKIRYGLIVYGSKAVPRIQLTEIFSSDEQLKIFVEMVQRSRGGADLAAALESAKVMFSGEIPERRNVLVILTDSKATGDRAKIQPLADELHEMRVKVITVAMGEESDRSELRPLSPMKDNSVKEDPKESPKQLGDRIMREAIKEMKYVPVVDLGFALSVSSSDANKNFEKMNSVINAIIDQYSVIRIRYAVEVFGNDTKTVLEFHQSFTNGDDLKRHLATVTPESGGSRLDIGLKEGEELFESEGTRPNAHKVLVVFTDKKSTGDDQAAQTAAKELLEKGIKVIAIGLGSESDITELKYIATDVRHVIPAKITDDSDELGIEVMNLAFKEIPDVPTLDVAFAISATATDAETNFKLTKDTITAFADMYGMSKINYAVVAYGEKPKKWFDFQSQPSDFDALKRTVDAVTRETGIVALDKSLEEARRLFDAARPQARKVLVVITDRKSGSNVGDVRTAAKLLEHAGITVIPVAIGTEADTKELEIITPDKETIIQPKDGTSATELARMIMEMIRTVQAIPEIDLGFALSAASTLYNETFQLMKDVINYIIVTYGTQKIHYSVIVYSETASIEIKFGQTPPSPQQLKTVVENLDIGTGTPDLAAALRKAAEMFDDYERRPLTRKVLVIMADSSSGSTVDDVKTAAKPLVDTDVLVIPVVVGEEGDPDELVNTTPDKTNVIETGKETDPEVVGEKIMDKIRDGPSVSEVDLAFAISATATDADETFSRIKETTKYIVNKYGTDKIHHGLLVFGNVPNRVRDFRRDAFTREEMIRLLDSVPRSSTGPDLQKALEESVKLFEGPGARPTARKILVVIMDKRSGVDEIKLGEISNTLYLRFIDVIPVAIGKEADKRELTLITSDKNSLIEAPKVFKPDELGEAIMWKIFKVRILPDVDMILAVSATASNVAQTLRTMKDTLKYVLNVYGVGSIRYAMLSFGTDATVMERFNRKDPSAEDLLQLVQSLPASQGLPAFERALSAAKNIFEGANVRPNAMKVVVVITDGRSGSTDEQLRTAAIPLEDKGIHVIAVGIGSVPDSKQLEEITQRKGDVITGPSDSNPASLGNRIMEKAFEPVSVPIQDIDLVFAMCPVSSTSDETFKLMKDAVKSLVDKYGTSKIHYGIILYGRSAERLLEFSNKMVPEAEVKQYIDNLPKPKGVPPLALVKALNDTKKMFDGVGARKDAKKVLVVFTDKSSGAEESALRSSATVLENEEVEIIAVSIGVEADAKELAYITPHTGNIIDSPTDENPDKLSAEILRLILTDLTYQVTKFKGITTANKKQGEYQVPMRIHTRNKEFRKLIFGARRSNARKFSSRSFLRFPINIINSSLINQIHRSTEILWKLKIFLSVVGNLSYESVLEMFTRS</sequence>
<evidence type="ECO:0000259" key="6">
    <source>
        <dbReference type="PROSITE" id="PS51465"/>
    </source>
</evidence>
<feature type="domain" description="VWFA" evidence="4">
    <location>
        <begin position="1107"/>
        <end position="1288"/>
    </location>
</feature>
<feature type="domain" description="VWFA" evidence="4">
    <location>
        <begin position="1480"/>
        <end position="1659"/>
    </location>
</feature>
<feature type="domain" description="VWFA" evidence="4">
    <location>
        <begin position="852"/>
        <end position="1023"/>
    </location>
</feature>
<dbReference type="PANTHER" id="PTHR22588:SF3">
    <property type="entry name" value="VWFA DOMAIN-CONTAINING PROTEIN"/>
    <property type="match status" value="1"/>
</dbReference>
<dbReference type="InterPro" id="IPR036058">
    <property type="entry name" value="Kazal_dom_sf"/>
</dbReference>
<feature type="domain" description="Kazal-like" evidence="6">
    <location>
        <begin position="799"/>
        <end position="848"/>
    </location>
</feature>
<feature type="domain" description="VWFA" evidence="4">
    <location>
        <begin position="510"/>
        <end position="693"/>
    </location>
</feature>
<dbReference type="Pfam" id="PF00092">
    <property type="entry name" value="VWA"/>
    <property type="match status" value="10"/>
</dbReference>
<dbReference type="PROSITE" id="PS50234">
    <property type="entry name" value="VWFA"/>
    <property type="match status" value="10"/>
</dbReference>
<feature type="domain" description="VWFA" evidence="4">
    <location>
        <begin position="2034"/>
        <end position="2218"/>
    </location>
</feature>
<dbReference type="Proteomes" id="UP001159428">
    <property type="component" value="Unassembled WGS sequence"/>
</dbReference>
<dbReference type="PROSITE" id="PS51046">
    <property type="entry name" value="GON"/>
    <property type="match status" value="1"/>
</dbReference>
<feature type="domain" description="VWFA" evidence="4">
    <location>
        <begin position="2406"/>
        <end position="2583"/>
    </location>
</feature>
<feature type="domain" description="Kazal-like" evidence="6">
    <location>
        <begin position="706"/>
        <end position="755"/>
    </location>
</feature>
<feature type="domain" description="Kazal-like" evidence="6">
    <location>
        <begin position="174"/>
        <end position="221"/>
    </location>
</feature>
<evidence type="ECO:0000259" key="4">
    <source>
        <dbReference type="PROSITE" id="PS50234"/>
    </source>
</evidence>
<dbReference type="SUPFAM" id="SSF53300">
    <property type="entry name" value="vWA-like"/>
    <property type="match status" value="10"/>
</dbReference>
<dbReference type="EMBL" id="CALNXJ010000059">
    <property type="protein sequence ID" value="CAH3155979.1"/>
    <property type="molecule type" value="Genomic_DNA"/>
</dbReference>
<feature type="region of interest" description="Disordered" evidence="2">
    <location>
        <begin position="1432"/>
        <end position="1460"/>
    </location>
</feature>
<feature type="domain" description="VWFA" evidence="4">
    <location>
        <begin position="1666"/>
        <end position="1839"/>
    </location>
</feature>
<dbReference type="PRINTS" id="PR00453">
    <property type="entry name" value="VWFADOMAIN"/>
</dbReference>
<dbReference type="Pfam" id="PF00050">
    <property type="entry name" value="Kazal_1"/>
    <property type="match status" value="2"/>
</dbReference>
<dbReference type="Pfam" id="PF08685">
    <property type="entry name" value="GON"/>
    <property type="match status" value="1"/>
</dbReference>
<dbReference type="InterPro" id="IPR002035">
    <property type="entry name" value="VWF_A"/>
</dbReference>
<feature type="domain" description="VWFA" evidence="4">
    <location>
        <begin position="2219"/>
        <end position="2394"/>
    </location>
</feature>
<dbReference type="InterPro" id="IPR036465">
    <property type="entry name" value="vWFA_dom_sf"/>
</dbReference>
<feature type="signal peptide" evidence="3">
    <location>
        <begin position="1"/>
        <end position="21"/>
    </location>
</feature>
<dbReference type="GO" id="GO:0004222">
    <property type="term" value="F:metalloendopeptidase activity"/>
    <property type="evidence" value="ECO:0007669"/>
    <property type="project" value="InterPro"/>
</dbReference>
<dbReference type="FunFam" id="3.30.60.30:FF:000049">
    <property type="entry name" value="Predicted protein"/>
    <property type="match status" value="1"/>
</dbReference>
<dbReference type="SMART" id="SM00327">
    <property type="entry name" value="VWA"/>
    <property type="match status" value="10"/>
</dbReference>
<keyword evidence="1" id="KW-0479">Metal-binding</keyword>
<dbReference type="GO" id="GO:0008270">
    <property type="term" value="F:zinc ion binding"/>
    <property type="evidence" value="ECO:0007669"/>
    <property type="project" value="InterPro"/>
</dbReference>
<evidence type="ECO:0000313" key="8">
    <source>
        <dbReference type="Proteomes" id="UP001159428"/>
    </source>
</evidence>
<dbReference type="SMART" id="SM00280">
    <property type="entry name" value="KAZAL"/>
    <property type="match status" value="5"/>
</dbReference>
<evidence type="ECO:0000256" key="2">
    <source>
        <dbReference type="SAM" id="MobiDB-lite"/>
    </source>
</evidence>
<dbReference type="PROSITE" id="PS51465">
    <property type="entry name" value="KAZAL_2"/>
    <property type="match status" value="5"/>
</dbReference>
<evidence type="ECO:0000313" key="7">
    <source>
        <dbReference type="EMBL" id="CAH3155979.1"/>
    </source>
</evidence>